<dbReference type="Pfam" id="PF00990">
    <property type="entry name" value="GGDEF"/>
    <property type="match status" value="1"/>
</dbReference>
<evidence type="ECO:0000313" key="4">
    <source>
        <dbReference type="EMBL" id="OGG94105.1"/>
    </source>
</evidence>
<keyword evidence="1" id="KW-1133">Transmembrane helix</keyword>
<dbReference type="InterPro" id="IPR000160">
    <property type="entry name" value="GGDEF_dom"/>
</dbReference>
<keyword evidence="1" id="KW-0472">Membrane</keyword>
<dbReference type="AlphaFoldDB" id="A0A1F6G7L9"/>
<evidence type="ECO:0000259" key="2">
    <source>
        <dbReference type="PROSITE" id="PS50883"/>
    </source>
</evidence>
<gene>
    <name evidence="4" type="ORF">A2527_09660</name>
</gene>
<evidence type="ECO:0000256" key="1">
    <source>
        <dbReference type="SAM" id="Phobius"/>
    </source>
</evidence>
<name>A0A1F6G7L9_9PROT</name>
<dbReference type="GO" id="GO:0071111">
    <property type="term" value="F:cyclic-guanylate-specific phosphodiesterase activity"/>
    <property type="evidence" value="ECO:0007669"/>
    <property type="project" value="InterPro"/>
</dbReference>
<dbReference type="SMART" id="SM00052">
    <property type="entry name" value="EAL"/>
    <property type="match status" value="1"/>
</dbReference>
<organism evidence="4 5">
    <name type="scientific">Candidatus Lambdaproteobacteria bacterium RIFOXYD2_FULL_50_16</name>
    <dbReference type="NCBI Taxonomy" id="1817772"/>
    <lineage>
        <taxon>Bacteria</taxon>
        <taxon>Pseudomonadati</taxon>
        <taxon>Pseudomonadota</taxon>
        <taxon>Candidatus Lambdaproteobacteria</taxon>
    </lineage>
</organism>
<feature type="domain" description="GGDEF" evidence="3">
    <location>
        <begin position="299"/>
        <end position="424"/>
    </location>
</feature>
<dbReference type="PANTHER" id="PTHR33121:SF71">
    <property type="entry name" value="OXYGEN SENSOR PROTEIN DOSP"/>
    <property type="match status" value="1"/>
</dbReference>
<dbReference type="STRING" id="1817772.A2527_09660"/>
<dbReference type="Proteomes" id="UP000178449">
    <property type="component" value="Unassembled WGS sequence"/>
</dbReference>
<protein>
    <recommendedName>
        <fullName evidence="6">Diguanylate cyclase</fullName>
    </recommendedName>
</protein>
<dbReference type="InterPro" id="IPR043128">
    <property type="entry name" value="Rev_trsase/Diguanyl_cyclase"/>
</dbReference>
<dbReference type="SUPFAM" id="SSF55073">
    <property type="entry name" value="Nucleotide cyclase"/>
    <property type="match status" value="1"/>
</dbReference>
<dbReference type="EMBL" id="MFNE01000043">
    <property type="protein sequence ID" value="OGG94105.1"/>
    <property type="molecule type" value="Genomic_DNA"/>
</dbReference>
<keyword evidence="1" id="KW-0812">Transmembrane</keyword>
<dbReference type="CDD" id="cd01948">
    <property type="entry name" value="EAL"/>
    <property type="match status" value="1"/>
</dbReference>
<dbReference type="SUPFAM" id="SSF141868">
    <property type="entry name" value="EAL domain-like"/>
    <property type="match status" value="1"/>
</dbReference>
<dbReference type="PROSITE" id="PS50887">
    <property type="entry name" value="GGDEF"/>
    <property type="match status" value="1"/>
</dbReference>
<dbReference type="PROSITE" id="PS50883">
    <property type="entry name" value="EAL"/>
    <property type="match status" value="1"/>
</dbReference>
<dbReference type="Pfam" id="PF19443">
    <property type="entry name" value="DAHL"/>
    <property type="match status" value="1"/>
</dbReference>
<dbReference type="CDD" id="cd01949">
    <property type="entry name" value="GGDEF"/>
    <property type="match status" value="1"/>
</dbReference>
<proteinExistence type="predicted"/>
<dbReference type="InterPro" id="IPR035919">
    <property type="entry name" value="EAL_sf"/>
</dbReference>
<accession>A0A1F6G7L9</accession>
<evidence type="ECO:0000313" key="5">
    <source>
        <dbReference type="Proteomes" id="UP000178449"/>
    </source>
</evidence>
<evidence type="ECO:0008006" key="6">
    <source>
        <dbReference type="Google" id="ProtNLM"/>
    </source>
</evidence>
<feature type="transmembrane region" description="Helical" evidence="1">
    <location>
        <begin position="7"/>
        <end position="28"/>
    </location>
</feature>
<dbReference type="Pfam" id="PF00563">
    <property type="entry name" value="EAL"/>
    <property type="match status" value="1"/>
</dbReference>
<dbReference type="PANTHER" id="PTHR33121">
    <property type="entry name" value="CYCLIC DI-GMP PHOSPHODIESTERASE PDEF"/>
    <property type="match status" value="1"/>
</dbReference>
<evidence type="ECO:0000259" key="3">
    <source>
        <dbReference type="PROSITE" id="PS50887"/>
    </source>
</evidence>
<dbReference type="NCBIfam" id="TIGR00254">
    <property type="entry name" value="GGDEF"/>
    <property type="match status" value="1"/>
</dbReference>
<comment type="caution">
    <text evidence="4">The sequence shown here is derived from an EMBL/GenBank/DDBJ whole genome shotgun (WGS) entry which is preliminary data.</text>
</comment>
<dbReference type="Gene3D" id="3.30.70.270">
    <property type="match status" value="1"/>
</dbReference>
<feature type="domain" description="EAL" evidence="2">
    <location>
        <begin position="435"/>
        <end position="674"/>
    </location>
</feature>
<dbReference type="SMART" id="SM00267">
    <property type="entry name" value="GGDEF"/>
    <property type="match status" value="1"/>
</dbReference>
<dbReference type="InterPro" id="IPR045812">
    <property type="entry name" value="DAHL"/>
</dbReference>
<dbReference type="InterPro" id="IPR001633">
    <property type="entry name" value="EAL_dom"/>
</dbReference>
<dbReference type="Gene3D" id="3.20.20.450">
    <property type="entry name" value="EAL domain"/>
    <property type="match status" value="1"/>
</dbReference>
<dbReference type="InterPro" id="IPR050706">
    <property type="entry name" value="Cyclic-di-GMP_PDE-like"/>
</dbReference>
<reference evidence="4 5" key="1">
    <citation type="journal article" date="2016" name="Nat. Commun.">
        <title>Thousands of microbial genomes shed light on interconnected biogeochemical processes in an aquifer system.</title>
        <authorList>
            <person name="Anantharaman K."/>
            <person name="Brown C.T."/>
            <person name="Hug L.A."/>
            <person name="Sharon I."/>
            <person name="Castelle C.J."/>
            <person name="Probst A.J."/>
            <person name="Thomas B.C."/>
            <person name="Singh A."/>
            <person name="Wilkins M.J."/>
            <person name="Karaoz U."/>
            <person name="Brodie E.L."/>
            <person name="Williams K.H."/>
            <person name="Hubbard S.S."/>
            <person name="Banfield J.F."/>
        </authorList>
    </citation>
    <scope>NUCLEOTIDE SEQUENCE [LARGE SCALE GENOMIC DNA]</scope>
</reference>
<dbReference type="InterPro" id="IPR029787">
    <property type="entry name" value="Nucleotide_cyclase"/>
</dbReference>
<sequence>MRLKKKLGFALLGALAVFGLFWFIRFYVTEQLQTSNQIIERFSNLKNQSTLLEEEVLKLQISTFPDYDALNQRIIDWQQGFEDLTQVLSHSPQKHHGPPALDQIQINFNQGVALLRSFQTLNSTLKNSTIYIPTLAQDIALEPKNGPLLPIILFMVDKVALANNLGQIEELSMLMQAVSEIENRVQKSRLKNDEIANYLNHIRIFTAQFPLYLELNRQMEIQNQRVMEQLLVALNQFRAEDQRALARIKGLSAVLFVFLLLAEGLLILLIIKNDQAALRDRLTGLKNRLAFLQQVDLFENPAMILIDLNGFKNVNNFYGIQGGDHVLKGFAKRLRDRFRAEAQVFRISGDEFALLFEEKDLALLEQAVAKVNALVTEPFYYKELPIQINLNQAICDQKPLLTHCNMVMKHLKEQNDQHFLVYSPELGLEKKVAKNFELLEKLKKAIRQDRIQPVFQPIFDRKTLKPVKFECLIRLVEEDGTLLSPYFFLDIAKRANLYRRLTEIMIEKCFARFEKLSYGFSINLSAQDITDPALAQMILGRLEKNPELAARTTFEILESEGIDNFDLVQEFISSAKSYGAQIAIDDFGAGYSNFENILKLQVDYLKIDGSLIKRIDEDINSERVTRSILWFAHEIGIKTVVEFVHSKPVMDKVIELGADLLQGFYLGAPELEIP</sequence>